<dbReference type="GO" id="GO:0015171">
    <property type="term" value="F:amino acid transmembrane transporter activity"/>
    <property type="evidence" value="ECO:0007669"/>
    <property type="project" value="TreeGrafter"/>
</dbReference>
<keyword evidence="8" id="KW-1185">Reference proteome</keyword>
<keyword evidence="3 6" id="KW-0812">Transmembrane</keyword>
<evidence type="ECO:0000256" key="4">
    <source>
        <dbReference type="ARBA" id="ARBA00022989"/>
    </source>
</evidence>
<feature type="transmembrane region" description="Helical" evidence="6">
    <location>
        <begin position="39"/>
        <end position="60"/>
    </location>
</feature>
<feature type="transmembrane region" description="Helical" evidence="6">
    <location>
        <begin position="450"/>
        <end position="468"/>
    </location>
</feature>
<keyword evidence="5 6" id="KW-0472">Membrane</keyword>
<evidence type="ECO:0000256" key="1">
    <source>
        <dbReference type="ARBA" id="ARBA00004141"/>
    </source>
</evidence>
<feature type="transmembrane region" description="Helical" evidence="6">
    <location>
        <begin position="424"/>
        <end position="444"/>
    </location>
</feature>
<organism evidence="7 8">
    <name type="scientific">Marininema mesophilum</name>
    <dbReference type="NCBI Taxonomy" id="1048340"/>
    <lineage>
        <taxon>Bacteria</taxon>
        <taxon>Bacillati</taxon>
        <taxon>Bacillota</taxon>
        <taxon>Bacilli</taxon>
        <taxon>Bacillales</taxon>
        <taxon>Thermoactinomycetaceae</taxon>
        <taxon>Marininema</taxon>
    </lineage>
</organism>
<dbReference type="PANTHER" id="PTHR43243:SF4">
    <property type="entry name" value="CATIONIC AMINO ACID TRANSPORTER 4"/>
    <property type="match status" value="1"/>
</dbReference>
<dbReference type="Pfam" id="PF13520">
    <property type="entry name" value="AA_permease_2"/>
    <property type="match status" value="1"/>
</dbReference>
<dbReference type="GO" id="GO:0016020">
    <property type="term" value="C:membrane"/>
    <property type="evidence" value="ECO:0007669"/>
    <property type="project" value="UniProtKB-SubCell"/>
</dbReference>
<feature type="transmembrane region" description="Helical" evidence="6">
    <location>
        <begin position="368"/>
        <end position="387"/>
    </location>
</feature>
<evidence type="ECO:0000256" key="6">
    <source>
        <dbReference type="SAM" id="Phobius"/>
    </source>
</evidence>
<dbReference type="EMBL" id="FNNQ01000022">
    <property type="protein sequence ID" value="SDX53132.1"/>
    <property type="molecule type" value="Genomic_DNA"/>
</dbReference>
<keyword evidence="2" id="KW-0813">Transport</keyword>
<dbReference type="PANTHER" id="PTHR43243">
    <property type="entry name" value="INNER MEMBRANE TRANSPORTER YGJI-RELATED"/>
    <property type="match status" value="1"/>
</dbReference>
<reference evidence="7 8" key="1">
    <citation type="submission" date="2016-10" db="EMBL/GenBank/DDBJ databases">
        <authorList>
            <person name="de Groot N.N."/>
        </authorList>
    </citation>
    <scope>NUCLEOTIDE SEQUENCE [LARGE SCALE GENOMIC DNA]</scope>
    <source>
        <strain evidence="7 8">DSM 45610</strain>
    </source>
</reference>
<evidence type="ECO:0000313" key="7">
    <source>
        <dbReference type="EMBL" id="SDX53132.1"/>
    </source>
</evidence>
<comment type="subcellular location">
    <subcellularLocation>
        <location evidence="1">Membrane</location>
        <topology evidence="1">Multi-pass membrane protein</topology>
    </subcellularLocation>
</comment>
<evidence type="ECO:0000313" key="8">
    <source>
        <dbReference type="Proteomes" id="UP000198534"/>
    </source>
</evidence>
<sequence length="478" mass="51484">MGQPMERLPGSKKSGLFRKKSVVDLIASTKKGNTLRKELTSFDLTLLGIGAIIGTGVFVLTGEGALMAGPGLVLSFILAGLACAFSAFAYAEFSSTVPVAGSAYTYSYATLGEFLAWIIGWDLILEYMLCVSAVSAGWSGYFKALLAGFGIDIPVALSSAPGGIEGTTTFFNLPAFMIVMVLTALISLGVKQSKRVNNIMVILKVLVVLAVIGVGAFYVKPDNWTPFLPEGFSGVSQAAALVFFAFIGFDAVSSAAEETRNPSKDLPRGILYSLGICTIFYVLINLVLMGIVPFKDFAGHTDSPVAYAMSVVGQDWFVGVVSVGAILGMTTVMLVMLYGQTRIVYSMSRDGLVPSFFSKVHEKFRTPFGSTWVVGIASALLGGFVTLGELANLVNLGTLAAFVMISIAVIVLRKTQPDLERKFRCPGVPYIPALAVIFCVYLMSQLKWETWARFFIWLGIGLVLYFVYARKHSKLNEE</sequence>
<dbReference type="STRING" id="1048340.SAMN05444487_12224"/>
<feature type="transmembrane region" description="Helical" evidence="6">
    <location>
        <begin position="170"/>
        <end position="189"/>
    </location>
</feature>
<feature type="transmembrane region" description="Helical" evidence="6">
    <location>
        <begin position="231"/>
        <end position="249"/>
    </location>
</feature>
<dbReference type="RefSeq" id="WP_245726393.1">
    <property type="nucleotide sequence ID" value="NZ_FNNQ01000022.1"/>
</dbReference>
<keyword evidence="4 6" id="KW-1133">Transmembrane helix</keyword>
<feature type="transmembrane region" description="Helical" evidence="6">
    <location>
        <begin position="316"/>
        <end position="339"/>
    </location>
</feature>
<evidence type="ECO:0000256" key="5">
    <source>
        <dbReference type="ARBA" id="ARBA00023136"/>
    </source>
</evidence>
<feature type="transmembrane region" description="Helical" evidence="6">
    <location>
        <begin position="393"/>
        <end position="412"/>
    </location>
</feature>
<gene>
    <name evidence="7" type="ORF">SAMN05444487_12224</name>
</gene>
<feature type="transmembrane region" description="Helical" evidence="6">
    <location>
        <begin position="201"/>
        <end position="219"/>
    </location>
</feature>
<evidence type="ECO:0000256" key="2">
    <source>
        <dbReference type="ARBA" id="ARBA00022448"/>
    </source>
</evidence>
<dbReference type="AlphaFoldDB" id="A0A1H3CG04"/>
<dbReference type="PIRSF" id="PIRSF006060">
    <property type="entry name" value="AA_transporter"/>
    <property type="match status" value="1"/>
</dbReference>
<feature type="transmembrane region" description="Helical" evidence="6">
    <location>
        <begin position="72"/>
        <end position="91"/>
    </location>
</feature>
<dbReference type="InterPro" id="IPR002293">
    <property type="entry name" value="AA/rel_permease1"/>
</dbReference>
<feature type="transmembrane region" description="Helical" evidence="6">
    <location>
        <begin position="114"/>
        <end position="138"/>
    </location>
</feature>
<accession>A0A1H3CG04</accession>
<evidence type="ECO:0000256" key="3">
    <source>
        <dbReference type="ARBA" id="ARBA00022692"/>
    </source>
</evidence>
<dbReference type="Proteomes" id="UP000198534">
    <property type="component" value="Unassembled WGS sequence"/>
</dbReference>
<proteinExistence type="predicted"/>
<protein>
    <submittedName>
        <fullName evidence="7">Amino acid/polyamine/organocation transporter, APC superfamily</fullName>
    </submittedName>
</protein>
<name>A0A1H3CG04_9BACL</name>
<dbReference type="Gene3D" id="1.20.1740.10">
    <property type="entry name" value="Amino acid/polyamine transporter I"/>
    <property type="match status" value="1"/>
</dbReference>
<feature type="transmembrane region" description="Helical" evidence="6">
    <location>
        <begin position="270"/>
        <end position="294"/>
    </location>
</feature>